<dbReference type="Pfam" id="PF13558">
    <property type="entry name" value="SbcC_Walker_B"/>
    <property type="match status" value="1"/>
</dbReference>
<feature type="coiled-coil region" evidence="1">
    <location>
        <begin position="721"/>
        <end position="748"/>
    </location>
</feature>
<evidence type="ECO:0000313" key="3">
    <source>
        <dbReference type="EMBL" id="MCF4141328.1"/>
    </source>
</evidence>
<dbReference type="RefSeq" id="WP_236097657.1">
    <property type="nucleotide sequence ID" value="NZ_JAKGUD010000001.1"/>
</dbReference>
<reference evidence="3 4" key="1">
    <citation type="submission" date="2022-01" db="EMBL/GenBank/DDBJ databases">
        <title>Dethiosulfovibrio faecalis sp. nov., a novel proteolytic, non-sulfur-reducing bacterium isolated from a marine aquaculture solid waste bioreactor.</title>
        <authorList>
            <person name="Grabowski S."/>
            <person name="Apolinario E."/>
            <person name="Schneider N."/>
            <person name="Marshall C.W."/>
            <person name="Sowers K.R."/>
        </authorList>
    </citation>
    <scope>NUCLEOTIDE SEQUENCE [LARGE SCALE GENOMIC DNA]</scope>
    <source>
        <strain evidence="3 4">DSM 12537</strain>
    </source>
</reference>
<dbReference type="InterPro" id="IPR038729">
    <property type="entry name" value="Rad50/SbcC_AAA"/>
</dbReference>
<dbReference type="Proteomes" id="UP001200430">
    <property type="component" value="Unassembled WGS sequence"/>
</dbReference>
<accession>A0ABS9EJF4</accession>
<dbReference type="PANTHER" id="PTHR32114">
    <property type="entry name" value="ABC TRANSPORTER ABCH.3"/>
    <property type="match status" value="1"/>
</dbReference>
<name>A0ABS9EJF4_9BACT</name>
<feature type="coiled-coil region" evidence="1">
    <location>
        <begin position="192"/>
        <end position="270"/>
    </location>
</feature>
<comment type="caution">
    <text evidence="3">The sequence shown here is derived from an EMBL/GenBank/DDBJ whole genome shotgun (WGS) entry which is preliminary data.</text>
</comment>
<dbReference type="Gene3D" id="1.10.287.1490">
    <property type="match status" value="1"/>
</dbReference>
<dbReference type="PANTHER" id="PTHR32114:SF2">
    <property type="entry name" value="ABC TRANSPORTER ABCH.3"/>
    <property type="match status" value="1"/>
</dbReference>
<gene>
    <name evidence="3" type="ORF">L2W38_00655</name>
</gene>
<evidence type="ECO:0000256" key="1">
    <source>
        <dbReference type="SAM" id="Coils"/>
    </source>
</evidence>
<protein>
    <recommendedName>
        <fullName evidence="2">Rad50/SbcC-type AAA domain-containing protein</fullName>
    </recommendedName>
</protein>
<feature type="coiled-coil region" evidence="1">
    <location>
        <begin position="938"/>
        <end position="1021"/>
    </location>
</feature>
<evidence type="ECO:0000313" key="4">
    <source>
        <dbReference type="Proteomes" id="UP001200430"/>
    </source>
</evidence>
<dbReference type="Pfam" id="PF13476">
    <property type="entry name" value="AAA_23"/>
    <property type="match status" value="1"/>
</dbReference>
<evidence type="ECO:0000259" key="2">
    <source>
        <dbReference type="Pfam" id="PF13476"/>
    </source>
</evidence>
<sequence length="1194" mass="135574">MRLLRLRFGNLNSLEGRWSIDFRDQRYLDDCLFAIVGPTGSGKSTVLDALCLALYGRTPRLSRVTGSENEIMSKKTGECFAQVEFEAGGESFCCIWSQHRSRKSPSGKLQQPTHLLSRSDGEVLESALSKTSSAVSDLTGLDFDRFTRSVLLAQGGFAAFLDASPGDRAPLLERITGTEIFSRISVAVHDRKRKEEELLKDLESRLSSEVEDGPSGEEVERDLDGLEIDIKRISSDLKEMESRIGSLRERERLESEIRNIELSIADLEEERLSRKIDLGRLERYRSAQTLAAPYERLSSIRERFAELDSSLLEIDRSIESTFFEVKARKEESERLSSDIREMEIERERSIPIWRKARGMDIDIGSLRSSLSERERARDEERKGLSKIEERVLDVERQLEVLEERKKLWSLRMERMQGWDSMIPRLSDIEERLRRFRALFSELKSLEGRLPGLSKEVVERSSELDRSRSELEGLTDEVDSLEKSKVRQDSRLKRLLSGRPIAEWRAMEAFFRRSISLFEGESRSVELEKQIVTLRTDLRKKEADLTVLAEKGDLLESLVDSLEKRRDDRARTIAMEEQRGALVEGRPCPLCGALHHPYSLEAPDFDDGLDEDWRSRKAELSRLRDEKIRLETTVEASSDQMKRLESERAELLRSIEKEKSALMSSAESLSVSIPSDEGKSLLEKRRLEKRLELLDRISEIRDEKRGLLEKLRSSIGEKERMVHRIELSLSELENSLRVAREKKSRLVGDLSSIKISLEADLSPVGLDIGDDLETEISEGALEFEKVSRSLDSLLDSQTELLADKRELEAERSSLSSRLKVISEGIKNREEEIAKRLVEREALFSGNPDVAEEDFDARLKELSSESERVSRFLAVSERQLDSFKESRGKRSDEAASMKSELASAEVAFGELCSEAGLSGEPDFVASFCDQDDMEGLSLWMEDWRNRKNTAEANLDDRKSRKGSIGEFDGEDLRSVEAKAEALRSERDLKLAEKGRLNAELDRIKEMEKSRSELKSRLKEQVSNVELWRGLHGLIGSADGKRFRSFAQGIAFKTLISLANGELRRMTDRYVLLPKEDEPMELLVKDFYQAGEIRSTRNLSGGERFLVSLSLALGLSDMSSRKVRVDSLFLDEGFGTLDEAALDQALEALSELRRGGKLIGVISHVSAIRERIGARIRVEPSGGGRSRLSGPGVLREK</sequence>
<dbReference type="EMBL" id="JAKGUD010000001">
    <property type="protein sequence ID" value="MCF4141328.1"/>
    <property type="molecule type" value="Genomic_DNA"/>
</dbReference>
<feature type="domain" description="Rad50/SbcC-type AAA" evidence="2">
    <location>
        <begin position="6"/>
        <end position="269"/>
    </location>
</feature>
<dbReference type="Gene3D" id="3.40.50.300">
    <property type="entry name" value="P-loop containing nucleotide triphosphate hydrolases"/>
    <property type="match status" value="2"/>
</dbReference>
<feature type="coiled-coil region" evidence="1">
    <location>
        <begin position="463"/>
        <end position="490"/>
    </location>
</feature>
<feature type="coiled-coil region" evidence="1">
    <location>
        <begin position="619"/>
        <end position="660"/>
    </location>
</feature>
<keyword evidence="1" id="KW-0175">Coiled coil</keyword>
<dbReference type="InterPro" id="IPR027417">
    <property type="entry name" value="P-loop_NTPase"/>
</dbReference>
<dbReference type="SUPFAM" id="SSF52540">
    <property type="entry name" value="P-loop containing nucleoside triphosphate hydrolases"/>
    <property type="match status" value="2"/>
</dbReference>
<proteinExistence type="predicted"/>
<keyword evidence="4" id="KW-1185">Reference proteome</keyword>
<organism evidence="3 4">
    <name type="scientific">Dethiosulfovibrio marinus</name>
    <dbReference type="NCBI Taxonomy" id="133532"/>
    <lineage>
        <taxon>Bacteria</taxon>
        <taxon>Thermotogati</taxon>
        <taxon>Synergistota</taxon>
        <taxon>Synergistia</taxon>
        <taxon>Synergistales</taxon>
        <taxon>Dethiosulfovibrionaceae</taxon>
        <taxon>Dethiosulfovibrio</taxon>
    </lineage>
</organism>